<keyword evidence="7 9" id="KW-0315">Glutamine amidotransferase</keyword>
<dbReference type="EMBL" id="POTY01000181">
    <property type="protein sequence ID" value="PZG13299.1"/>
    <property type="molecule type" value="Genomic_DNA"/>
</dbReference>
<dbReference type="Pfam" id="PF13537">
    <property type="entry name" value="GATase_7"/>
    <property type="match status" value="1"/>
</dbReference>
<organism evidence="13 14">
    <name type="scientific">Micromonospora craterilacus</name>
    <dbReference type="NCBI Taxonomy" id="1655439"/>
    <lineage>
        <taxon>Bacteria</taxon>
        <taxon>Bacillati</taxon>
        <taxon>Actinomycetota</taxon>
        <taxon>Actinomycetes</taxon>
        <taxon>Micromonosporales</taxon>
        <taxon>Micromonosporaceae</taxon>
        <taxon>Micromonospora</taxon>
    </lineage>
</organism>
<evidence type="ECO:0000256" key="2">
    <source>
        <dbReference type="ARBA" id="ARBA00005752"/>
    </source>
</evidence>
<feature type="binding site" evidence="10">
    <location>
        <position position="100"/>
    </location>
    <ligand>
        <name>L-glutamine</name>
        <dbReference type="ChEBI" id="CHEBI:58359"/>
    </ligand>
</feature>
<sequence>MCGIVAAVAATGHLPPDGIDPAVRTLTHRGPDGSGTWRSPDGRALLGHTRLAVIDLDGGRQPMHTADGAYHLVANGEFYGYQAIRRDLRRRGHLLASRSDSEIALHLYAERGAAALPLLRGEFAFAIWDQPRGELFAARDRFGIKPLYYTRHAGRIYLASEIKALLALGVPARWDSAALAEHLVVCQPADRTLFADIRQVPPGCWLRTDGRDVRLGSYWDLDLPAVTELPSGGDRGRHLAALREAVMDAVQVRMCADVPVAYHLSGGMDSGTIVAVAARSRPPATFTVRFDGDAFDEGEQARRSAIRAGAVHTEIPISGSEFAGHVEAVVAHGEMIQENSHGIARLRQAELIRAHGYRVVLAGEGGDEMFAGYPQSRVDLARTLGGGAGFAAARDRLTAAGAEHLTGIVDRLGFLPAWILDRYLSVGAAVRPLLRPGFAAQFATVRPCGDLIDAAHDQLRGRSAFHQSSYLFAKTWLCNYLLAAERLDMAHALEVRLPFLDHQLLAVVKWTPLPWYAEGGGSKPLLRDAMGDLLAPELAAGTKRGFQAPPAVTDDATLRRLRQIVAEDTVETLPFFAPERVRALVARLAELPPARRVGYERVVQIVTGVLLMTTTFGMSA</sequence>
<dbReference type="CDD" id="cd01991">
    <property type="entry name" value="Asn_synthase_B_C"/>
    <property type="match status" value="1"/>
</dbReference>
<evidence type="ECO:0000256" key="1">
    <source>
        <dbReference type="ARBA" id="ARBA00005187"/>
    </source>
</evidence>
<evidence type="ECO:0000256" key="4">
    <source>
        <dbReference type="ARBA" id="ARBA00022741"/>
    </source>
</evidence>
<dbReference type="Gene3D" id="3.40.50.620">
    <property type="entry name" value="HUPs"/>
    <property type="match status" value="1"/>
</dbReference>
<gene>
    <name evidence="13" type="primary">asnB</name>
    <name evidence="13" type="ORF">C1I95_23970</name>
</gene>
<keyword evidence="9" id="KW-0028">Amino-acid biosynthesis</keyword>
<dbReference type="InterPro" id="IPR006426">
    <property type="entry name" value="Asn_synth_AEB"/>
</dbReference>
<evidence type="ECO:0000256" key="10">
    <source>
        <dbReference type="PIRSR" id="PIRSR001589-2"/>
    </source>
</evidence>
<comment type="similarity">
    <text evidence="2">Belongs to the asparagine synthetase family.</text>
</comment>
<evidence type="ECO:0000256" key="5">
    <source>
        <dbReference type="ARBA" id="ARBA00022840"/>
    </source>
</evidence>
<dbReference type="EC" id="6.3.5.4" evidence="3"/>
<dbReference type="AlphaFoldDB" id="A0A2W2E988"/>
<evidence type="ECO:0000256" key="11">
    <source>
        <dbReference type="PIRSR" id="PIRSR001589-3"/>
    </source>
</evidence>
<dbReference type="PIRSF" id="PIRSF001589">
    <property type="entry name" value="Asn_synthetase_glu-h"/>
    <property type="match status" value="1"/>
</dbReference>
<dbReference type="RefSeq" id="WP_111216882.1">
    <property type="nucleotide sequence ID" value="NZ_POTY01000181.1"/>
</dbReference>
<dbReference type="InterPro" id="IPR014729">
    <property type="entry name" value="Rossmann-like_a/b/a_fold"/>
</dbReference>
<evidence type="ECO:0000313" key="13">
    <source>
        <dbReference type="EMBL" id="PZG13299.1"/>
    </source>
</evidence>
<keyword evidence="14" id="KW-1185">Reference proteome</keyword>
<evidence type="ECO:0000256" key="6">
    <source>
        <dbReference type="ARBA" id="ARBA00022888"/>
    </source>
</evidence>
<evidence type="ECO:0000256" key="9">
    <source>
        <dbReference type="PIRSR" id="PIRSR001589-1"/>
    </source>
</evidence>
<dbReference type="PANTHER" id="PTHR43284">
    <property type="entry name" value="ASPARAGINE SYNTHETASE (GLUTAMINE-HYDROLYZING)"/>
    <property type="match status" value="1"/>
</dbReference>
<dbReference type="NCBIfam" id="TIGR01536">
    <property type="entry name" value="asn_synth_AEB"/>
    <property type="match status" value="1"/>
</dbReference>
<keyword evidence="6 9" id="KW-0061">Asparagine biosynthesis</keyword>
<dbReference type="InterPro" id="IPR029055">
    <property type="entry name" value="Ntn_hydrolases_N"/>
</dbReference>
<proteinExistence type="inferred from homology"/>
<feature type="domain" description="Glutamine amidotransferase type-2" evidence="12">
    <location>
        <begin position="2"/>
        <end position="211"/>
    </location>
</feature>
<feature type="active site" description="For GATase activity" evidence="9">
    <location>
        <position position="2"/>
    </location>
</feature>
<feature type="site" description="Important for beta-aspartyl-AMP intermediate formation" evidence="11">
    <location>
        <position position="364"/>
    </location>
</feature>
<dbReference type="Pfam" id="PF00733">
    <property type="entry name" value="Asn_synthase"/>
    <property type="match status" value="1"/>
</dbReference>
<dbReference type="SUPFAM" id="SSF52402">
    <property type="entry name" value="Adenine nucleotide alpha hydrolases-like"/>
    <property type="match status" value="1"/>
</dbReference>
<dbReference type="GO" id="GO:0005829">
    <property type="term" value="C:cytosol"/>
    <property type="evidence" value="ECO:0007669"/>
    <property type="project" value="TreeGrafter"/>
</dbReference>
<dbReference type="InterPro" id="IPR001962">
    <property type="entry name" value="Asn_synthase"/>
</dbReference>
<comment type="catalytic activity">
    <reaction evidence="8">
        <text>L-aspartate + L-glutamine + ATP + H2O = L-asparagine + L-glutamate + AMP + diphosphate + H(+)</text>
        <dbReference type="Rhea" id="RHEA:12228"/>
        <dbReference type="ChEBI" id="CHEBI:15377"/>
        <dbReference type="ChEBI" id="CHEBI:15378"/>
        <dbReference type="ChEBI" id="CHEBI:29985"/>
        <dbReference type="ChEBI" id="CHEBI:29991"/>
        <dbReference type="ChEBI" id="CHEBI:30616"/>
        <dbReference type="ChEBI" id="CHEBI:33019"/>
        <dbReference type="ChEBI" id="CHEBI:58048"/>
        <dbReference type="ChEBI" id="CHEBI:58359"/>
        <dbReference type="ChEBI" id="CHEBI:456215"/>
        <dbReference type="EC" id="6.3.5.4"/>
    </reaction>
</comment>
<comment type="pathway">
    <text evidence="1">Amino-acid biosynthesis; L-asparagine biosynthesis; L-asparagine from L-aspartate (L-Gln route): step 1/1.</text>
</comment>
<accession>A0A2W2E988</accession>
<dbReference type="OrthoDB" id="9763290at2"/>
<comment type="caution">
    <text evidence="13">The sequence shown here is derived from an EMBL/GenBank/DDBJ whole genome shotgun (WGS) entry which is preliminary data.</text>
</comment>
<dbReference type="Gene3D" id="3.60.20.10">
    <property type="entry name" value="Glutamine Phosphoribosylpyrophosphate, subunit 1, domain 1"/>
    <property type="match status" value="1"/>
</dbReference>
<dbReference type="PANTHER" id="PTHR43284:SF1">
    <property type="entry name" value="ASPARAGINE SYNTHETASE"/>
    <property type="match status" value="1"/>
</dbReference>
<evidence type="ECO:0000259" key="12">
    <source>
        <dbReference type="PROSITE" id="PS51278"/>
    </source>
</evidence>
<name>A0A2W2E988_9ACTN</name>
<feature type="binding site" evidence="10">
    <location>
        <position position="288"/>
    </location>
    <ligand>
        <name>ATP</name>
        <dbReference type="ChEBI" id="CHEBI:30616"/>
    </ligand>
</feature>
<evidence type="ECO:0000256" key="8">
    <source>
        <dbReference type="ARBA" id="ARBA00048741"/>
    </source>
</evidence>
<dbReference type="InterPro" id="IPR051786">
    <property type="entry name" value="ASN_synthetase/amidase"/>
</dbReference>
<protein>
    <recommendedName>
        <fullName evidence="3">asparagine synthase (glutamine-hydrolyzing)</fullName>
        <ecNumber evidence="3">6.3.5.4</ecNumber>
    </recommendedName>
</protein>
<keyword evidence="5 10" id="KW-0067">ATP-binding</keyword>
<dbReference type="GO" id="GO:0006529">
    <property type="term" value="P:asparagine biosynthetic process"/>
    <property type="evidence" value="ECO:0007669"/>
    <property type="project" value="UniProtKB-KW"/>
</dbReference>
<dbReference type="GO" id="GO:0004066">
    <property type="term" value="F:asparagine synthase (glutamine-hydrolyzing) activity"/>
    <property type="evidence" value="ECO:0007669"/>
    <property type="project" value="UniProtKB-EC"/>
</dbReference>
<evidence type="ECO:0000256" key="3">
    <source>
        <dbReference type="ARBA" id="ARBA00012737"/>
    </source>
</evidence>
<evidence type="ECO:0000313" key="14">
    <source>
        <dbReference type="Proteomes" id="UP000248924"/>
    </source>
</evidence>
<dbReference type="GO" id="GO:0005524">
    <property type="term" value="F:ATP binding"/>
    <property type="evidence" value="ECO:0007669"/>
    <property type="project" value="UniProtKB-KW"/>
</dbReference>
<reference evidence="13 14" key="1">
    <citation type="submission" date="2018-01" db="EMBL/GenBank/DDBJ databases">
        <title>Draft genome sequence of Jishengella sp. NA12.</title>
        <authorList>
            <person name="Sahin N."/>
            <person name="Ay H."/>
            <person name="Saygin H."/>
        </authorList>
    </citation>
    <scope>NUCLEOTIDE SEQUENCE [LARGE SCALE GENOMIC DNA]</scope>
    <source>
        <strain evidence="13 14">NA12</strain>
    </source>
</reference>
<dbReference type="PROSITE" id="PS51278">
    <property type="entry name" value="GATASE_TYPE_2"/>
    <property type="match status" value="1"/>
</dbReference>
<dbReference type="InterPro" id="IPR017932">
    <property type="entry name" value="GATase_2_dom"/>
</dbReference>
<dbReference type="CDD" id="cd00712">
    <property type="entry name" value="AsnB"/>
    <property type="match status" value="1"/>
</dbReference>
<evidence type="ECO:0000256" key="7">
    <source>
        <dbReference type="ARBA" id="ARBA00022962"/>
    </source>
</evidence>
<dbReference type="InterPro" id="IPR033738">
    <property type="entry name" value="AsnB_N"/>
</dbReference>
<keyword evidence="4 10" id="KW-0547">Nucleotide-binding</keyword>
<dbReference type="SUPFAM" id="SSF56235">
    <property type="entry name" value="N-terminal nucleophile aminohydrolases (Ntn hydrolases)"/>
    <property type="match status" value="1"/>
</dbReference>
<dbReference type="Proteomes" id="UP000248924">
    <property type="component" value="Unassembled WGS sequence"/>
</dbReference>